<comment type="caution">
    <text evidence="1">The sequence shown here is derived from an EMBL/GenBank/DDBJ whole genome shotgun (WGS) entry which is preliminary data.</text>
</comment>
<dbReference type="EMBL" id="RQVQ01000004">
    <property type="protein sequence ID" value="RRJ92642.1"/>
    <property type="molecule type" value="Genomic_DNA"/>
</dbReference>
<keyword evidence="2" id="KW-1185">Reference proteome</keyword>
<name>A0A3P3WBT2_9FLAO</name>
<gene>
    <name evidence="1" type="ORF">EG240_02315</name>
</gene>
<accession>A0A3P3WBT2</accession>
<dbReference type="AlphaFoldDB" id="A0A3P3WBT2"/>
<protein>
    <submittedName>
        <fullName evidence="1">Uncharacterized protein</fullName>
    </submittedName>
</protein>
<dbReference type="RefSeq" id="WP_125017009.1">
    <property type="nucleotide sequence ID" value="NZ_RQVQ01000004.1"/>
</dbReference>
<evidence type="ECO:0000313" key="2">
    <source>
        <dbReference type="Proteomes" id="UP000275719"/>
    </source>
</evidence>
<organism evidence="1 2">
    <name type="scientific">Paenimyroides tangerinum</name>
    <dbReference type="NCBI Taxonomy" id="2488728"/>
    <lineage>
        <taxon>Bacteria</taxon>
        <taxon>Pseudomonadati</taxon>
        <taxon>Bacteroidota</taxon>
        <taxon>Flavobacteriia</taxon>
        <taxon>Flavobacteriales</taxon>
        <taxon>Flavobacteriaceae</taxon>
        <taxon>Paenimyroides</taxon>
    </lineage>
</organism>
<reference evidence="1 2" key="1">
    <citation type="submission" date="2018-11" db="EMBL/GenBank/DDBJ databases">
        <title>Flavobacterium sp. nov., YIM 102701-2 draft genome.</title>
        <authorList>
            <person name="Li G."/>
            <person name="Jiang Y."/>
        </authorList>
    </citation>
    <scope>NUCLEOTIDE SEQUENCE [LARGE SCALE GENOMIC DNA]</scope>
    <source>
        <strain evidence="1 2">YIM 102701-2</strain>
    </source>
</reference>
<proteinExistence type="predicted"/>
<evidence type="ECO:0000313" key="1">
    <source>
        <dbReference type="EMBL" id="RRJ92642.1"/>
    </source>
</evidence>
<sequence>MNFYINEETKNLIYALEKKDSTLFFDENINIITTAPKKINSHLEVADFLLENMNLKIQNQANKVGGDFEPDFDYPYIDIKKESNQNEYLVFCFYYSENEYKPLFKIKKQNNKLIEIDRKQNIINSFTKNNNSKKLNFSFHVDVKQNKVLFPEKYWKLIGLELINTNNTETAN</sequence>
<dbReference type="Proteomes" id="UP000275719">
    <property type="component" value="Unassembled WGS sequence"/>
</dbReference>